<proteinExistence type="inferred from homology"/>
<evidence type="ECO:0000259" key="4">
    <source>
        <dbReference type="PROSITE" id="PS51186"/>
    </source>
</evidence>
<name>A0A382WST9_9ZZZZ</name>
<sequence length="171" mass="19707">MKEAPLRLRPPEVKDQGALLRMVKASRPLHEPWVAPPDTPAKFRNYLAGRQLETHCGFFLMKGEEIVGVFNVNEIVRGGFQSAYLGYYGSTVHAGKGYMSEGMRGLLRHLFLKEKLHRVEANIQPGNTASIRLVKKCGFRLEGFSPRYLKIRGRWRDHERWAVTKEEWEGR</sequence>
<reference evidence="5" key="1">
    <citation type="submission" date="2018-05" db="EMBL/GenBank/DDBJ databases">
        <authorList>
            <person name="Lanie J.A."/>
            <person name="Ng W.-L."/>
            <person name="Kazmierczak K.M."/>
            <person name="Andrzejewski T.M."/>
            <person name="Davidsen T.M."/>
            <person name="Wayne K.J."/>
            <person name="Tettelin H."/>
            <person name="Glass J.I."/>
            <person name="Rusch D."/>
            <person name="Podicherti R."/>
            <person name="Tsui H.-C.T."/>
            <person name="Winkler M.E."/>
        </authorList>
    </citation>
    <scope>NUCLEOTIDE SEQUENCE</scope>
</reference>
<dbReference type="Pfam" id="PF13302">
    <property type="entry name" value="Acetyltransf_3"/>
    <property type="match status" value="1"/>
</dbReference>
<dbReference type="Gene3D" id="3.40.630.30">
    <property type="match status" value="1"/>
</dbReference>
<dbReference type="EMBL" id="UINC01162129">
    <property type="protein sequence ID" value="SVD61714.1"/>
    <property type="molecule type" value="Genomic_DNA"/>
</dbReference>
<keyword evidence="2" id="KW-0012">Acyltransferase</keyword>
<evidence type="ECO:0000256" key="2">
    <source>
        <dbReference type="ARBA" id="ARBA00023315"/>
    </source>
</evidence>
<feature type="domain" description="N-acetyltransferase" evidence="4">
    <location>
        <begin position="6"/>
        <end position="166"/>
    </location>
</feature>
<organism evidence="5">
    <name type="scientific">marine metagenome</name>
    <dbReference type="NCBI Taxonomy" id="408172"/>
    <lineage>
        <taxon>unclassified sequences</taxon>
        <taxon>metagenomes</taxon>
        <taxon>ecological metagenomes</taxon>
    </lineage>
</organism>
<evidence type="ECO:0000256" key="3">
    <source>
        <dbReference type="ARBA" id="ARBA00038502"/>
    </source>
</evidence>
<dbReference type="InterPro" id="IPR016181">
    <property type="entry name" value="Acyl_CoA_acyltransferase"/>
</dbReference>
<dbReference type="GO" id="GO:0008999">
    <property type="term" value="F:protein-N-terminal-alanine acetyltransferase activity"/>
    <property type="evidence" value="ECO:0007669"/>
    <property type="project" value="TreeGrafter"/>
</dbReference>
<evidence type="ECO:0000256" key="1">
    <source>
        <dbReference type="ARBA" id="ARBA00022679"/>
    </source>
</evidence>
<evidence type="ECO:0000313" key="5">
    <source>
        <dbReference type="EMBL" id="SVD61714.1"/>
    </source>
</evidence>
<dbReference type="PANTHER" id="PTHR43792:SF8">
    <property type="entry name" value="[RIBOSOMAL PROTEIN US5]-ALANINE N-ACETYLTRANSFERASE"/>
    <property type="match status" value="1"/>
</dbReference>
<dbReference type="InterPro" id="IPR051531">
    <property type="entry name" value="N-acetyltransferase"/>
</dbReference>
<keyword evidence="1" id="KW-0808">Transferase</keyword>
<accession>A0A382WST9</accession>
<dbReference type="AlphaFoldDB" id="A0A382WST9"/>
<dbReference type="SUPFAM" id="SSF55729">
    <property type="entry name" value="Acyl-CoA N-acyltransferases (Nat)"/>
    <property type="match status" value="1"/>
</dbReference>
<dbReference type="InterPro" id="IPR000182">
    <property type="entry name" value="GNAT_dom"/>
</dbReference>
<dbReference type="PROSITE" id="PS51186">
    <property type="entry name" value="GNAT"/>
    <property type="match status" value="1"/>
</dbReference>
<comment type="similarity">
    <text evidence="3">Belongs to the acetyltransferase family. RimJ subfamily.</text>
</comment>
<gene>
    <name evidence="5" type="ORF">METZ01_LOCUS414568</name>
</gene>
<protein>
    <recommendedName>
        <fullName evidence="4">N-acetyltransferase domain-containing protein</fullName>
    </recommendedName>
</protein>
<dbReference type="PANTHER" id="PTHR43792">
    <property type="entry name" value="GNAT FAMILY, PUTATIVE (AFU_ORTHOLOGUE AFUA_3G00765)-RELATED-RELATED"/>
    <property type="match status" value="1"/>
</dbReference>
<dbReference type="GO" id="GO:0005737">
    <property type="term" value="C:cytoplasm"/>
    <property type="evidence" value="ECO:0007669"/>
    <property type="project" value="TreeGrafter"/>
</dbReference>